<accession>A0A6N6VKU1</accession>
<feature type="domain" description="HTH tetR-type" evidence="5">
    <location>
        <begin position="60"/>
        <end position="120"/>
    </location>
</feature>
<organism evidence="6 7">
    <name type="scientific">Parvibaculum sedimenti</name>
    <dbReference type="NCBI Taxonomy" id="2608632"/>
    <lineage>
        <taxon>Bacteria</taxon>
        <taxon>Pseudomonadati</taxon>
        <taxon>Pseudomonadota</taxon>
        <taxon>Alphaproteobacteria</taxon>
        <taxon>Hyphomicrobiales</taxon>
        <taxon>Parvibaculaceae</taxon>
        <taxon>Parvibaculum</taxon>
    </lineage>
</organism>
<dbReference type="Gene3D" id="1.10.357.10">
    <property type="entry name" value="Tetracycline Repressor, domain 2"/>
    <property type="match status" value="1"/>
</dbReference>
<name>A0A6N6VKU1_9HYPH</name>
<keyword evidence="3" id="KW-0804">Transcription</keyword>
<dbReference type="GO" id="GO:0000976">
    <property type="term" value="F:transcription cis-regulatory region binding"/>
    <property type="evidence" value="ECO:0007669"/>
    <property type="project" value="TreeGrafter"/>
</dbReference>
<dbReference type="PANTHER" id="PTHR30055">
    <property type="entry name" value="HTH-TYPE TRANSCRIPTIONAL REGULATOR RUTR"/>
    <property type="match status" value="1"/>
</dbReference>
<evidence type="ECO:0000313" key="6">
    <source>
        <dbReference type="EMBL" id="KAB7739184.1"/>
    </source>
</evidence>
<feature type="DNA-binding region" description="H-T-H motif" evidence="4">
    <location>
        <begin position="83"/>
        <end position="102"/>
    </location>
</feature>
<keyword evidence="7" id="KW-1185">Reference proteome</keyword>
<dbReference type="InterPro" id="IPR001647">
    <property type="entry name" value="HTH_TetR"/>
</dbReference>
<evidence type="ECO:0000259" key="5">
    <source>
        <dbReference type="PROSITE" id="PS50977"/>
    </source>
</evidence>
<dbReference type="EMBL" id="WESC01000012">
    <property type="protein sequence ID" value="KAB7739184.1"/>
    <property type="molecule type" value="Genomic_DNA"/>
</dbReference>
<dbReference type="SUPFAM" id="SSF48498">
    <property type="entry name" value="Tetracyclin repressor-like, C-terminal domain"/>
    <property type="match status" value="1"/>
</dbReference>
<sequence>MSRCAVDNLSCGVEHLFMMMEEPTSRTGKATEMAVLEIEEDAATSAGAGGARGGVSRRKLESRRKLLAAARKLFVERGYHETRPQDISREAGVGHGTFYLHFEDKLDCFLAFTDEAAGELEYFLAQHVVGVARFEDAVRELLRGIFEYSAAHPGVIAAALTDASVLSTSDIGKKMPMTRWAEGWGVLIEKWKASGDVSSDVDSRLAGHLIVGAIKQGGGYAARERLDTEKVIDGMTLLFVRSLKKQ</sequence>
<dbReference type="PROSITE" id="PS50977">
    <property type="entry name" value="HTH_TETR_2"/>
    <property type="match status" value="1"/>
</dbReference>
<reference evidence="6 7" key="1">
    <citation type="submission" date="2019-09" db="EMBL/GenBank/DDBJ databases">
        <title>Parvibaculum sedimenti sp. nov., isolated from sediment.</title>
        <authorList>
            <person name="Wang Y."/>
        </authorList>
    </citation>
    <scope>NUCLEOTIDE SEQUENCE [LARGE SCALE GENOMIC DNA]</scope>
    <source>
        <strain evidence="6 7">HXT-9</strain>
    </source>
</reference>
<comment type="caution">
    <text evidence="6">The sequence shown here is derived from an EMBL/GenBank/DDBJ whole genome shotgun (WGS) entry which is preliminary data.</text>
</comment>
<dbReference type="InterPro" id="IPR036271">
    <property type="entry name" value="Tet_transcr_reg_TetR-rel_C_sf"/>
</dbReference>
<dbReference type="AlphaFoldDB" id="A0A6N6VKU1"/>
<dbReference type="InterPro" id="IPR009057">
    <property type="entry name" value="Homeodomain-like_sf"/>
</dbReference>
<dbReference type="GO" id="GO:0003700">
    <property type="term" value="F:DNA-binding transcription factor activity"/>
    <property type="evidence" value="ECO:0007669"/>
    <property type="project" value="TreeGrafter"/>
</dbReference>
<evidence type="ECO:0000256" key="1">
    <source>
        <dbReference type="ARBA" id="ARBA00023015"/>
    </source>
</evidence>
<evidence type="ECO:0000256" key="3">
    <source>
        <dbReference type="ARBA" id="ARBA00023163"/>
    </source>
</evidence>
<evidence type="ECO:0000313" key="7">
    <source>
        <dbReference type="Proteomes" id="UP000468901"/>
    </source>
</evidence>
<dbReference type="SUPFAM" id="SSF46689">
    <property type="entry name" value="Homeodomain-like"/>
    <property type="match status" value="1"/>
</dbReference>
<dbReference type="InterPro" id="IPR050109">
    <property type="entry name" value="HTH-type_TetR-like_transc_reg"/>
</dbReference>
<dbReference type="PRINTS" id="PR00455">
    <property type="entry name" value="HTHTETR"/>
</dbReference>
<evidence type="ECO:0000256" key="4">
    <source>
        <dbReference type="PROSITE-ProRule" id="PRU00335"/>
    </source>
</evidence>
<protein>
    <submittedName>
        <fullName evidence="6">TetR family transcriptional regulator</fullName>
    </submittedName>
</protein>
<keyword evidence="1" id="KW-0805">Transcription regulation</keyword>
<dbReference type="Pfam" id="PF00440">
    <property type="entry name" value="TetR_N"/>
    <property type="match status" value="1"/>
</dbReference>
<dbReference type="Proteomes" id="UP000468901">
    <property type="component" value="Unassembled WGS sequence"/>
</dbReference>
<proteinExistence type="predicted"/>
<keyword evidence="2 4" id="KW-0238">DNA-binding</keyword>
<gene>
    <name evidence="6" type="ORF">F2P47_13260</name>
</gene>
<dbReference type="PANTHER" id="PTHR30055:SF234">
    <property type="entry name" value="HTH-TYPE TRANSCRIPTIONAL REGULATOR BETI"/>
    <property type="match status" value="1"/>
</dbReference>
<evidence type="ECO:0000256" key="2">
    <source>
        <dbReference type="ARBA" id="ARBA00023125"/>
    </source>
</evidence>